<dbReference type="Gene3D" id="3.40.50.1820">
    <property type="entry name" value="alpha/beta hydrolase"/>
    <property type="match status" value="1"/>
</dbReference>
<dbReference type="InterPro" id="IPR050266">
    <property type="entry name" value="AB_hydrolase_sf"/>
</dbReference>
<feature type="domain" description="AB hydrolase-1" evidence="1">
    <location>
        <begin position="19"/>
        <end position="244"/>
    </location>
</feature>
<dbReference type="RefSeq" id="WP_345412237.1">
    <property type="nucleotide sequence ID" value="NZ_BAABGT010000009.1"/>
</dbReference>
<keyword evidence="2" id="KW-0378">Hydrolase</keyword>
<evidence type="ECO:0000259" key="1">
    <source>
        <dbReference type="Pfam" id="PF00561"/>
    </source>
</evidence>
<dbReference type="InterPro" id="IPR029058">
    <property type="entry name" value="AB_hydrolase_fold"/>
</dbReference>
<keyword evidence="3" id="KW-1185">Reference proteome</keyword>
<dbReference type="EMBL" id="BAABGT010000009">
    <property type="protein sequence ID" value="GAA4537113.1"/>
    <property type="molecule type" value="Genomic_DNA"/>
</dbReference>
<evidence type="ECO:0000313" key="3">
    <source>
        <dbReference type="Proteomes" id="UP001501598"/>
    </source>
</evidence>
<evidence type="ECO:0000313" key="2">
    <source>
        <dbReference type="EMBL" id="GAA4537113.1"/>
    </source>
</evidence>
<dbReference type="InterPro" id="IPR000073">
    <property type="entry name" value="AB_hydrolase_1"/>
</dbReference>
<dbReference type="PRINTS" id="PR00111">
    <property type="entry name" value="ABHYDROLASE"/>
</dbReference>
<dbReference type="Pfam" id="PF00561">
    <property type="entry name" value="Abhydrolase_1"/>
    <property type="match status" value="1"/>
</dbReference>
<dbReference type="PANTHER" id="PTHR43798">
    <property type="entry name" value="MONOACYLGLYCEROL LIPASE"/>
    <property type="match status" value="1"/>
</dbReference>
<organism evidence="2 3">
    <name type="scientific">Pseudonocardia xishanensis</name>
    <dbReference type="NCBI Taxonomy" id="630995"/>
    <lineage>
        <taxon>Bacteria</taxon>
        <taxon>Bacillati</taxon>
        <taxon>Actinomycetota</taxon>
        <taxon>Actinomycetes</taxon>
        <taxon>Pseudonocardiales</taxon>
        <taxon>Pseudonocardiaceae</taxon>
        <taxon>Pseudonocardia</taxon>
    </lineage>
</organism>
<accession>A0ABP8REU1</accession>
<protein>
    <submittedName>
        <fullName evidence="2">Alpha/beta hydrolase</fullName>
    </submittedName>
</protein>
<dbReference type="SUPFAM" id="SSF53474">
    <property type="entry name" value="alpha/beta-Hydrolases"/>
    <property type="match status" value="1"/>
</dbReference>
<sequence length="271" mass="29033">MTGLRREPRLAHVVTGEGPPVLLLHGLGGDREQALGLLPAEGRHTRIVPEMPGHGDSAIDSDEPVTFAHFAYLTAELLDGLVAAGRISAGPMPVVGVSMGAGVALALAAARPDLVDRLVLVRPSWLDRSPAPNLAPFGVVAELLAELGPAAGEQAFEAGAVHRRIAREAPAMARSLLGQFRRPGARENSRVLAELPRSLPLPDREAYRRLTVDTLVLVAPRDPVHPLDLGLRLAAFLPRARVRRLPRKLVDPTAHDTAVRCAVHEYLTQGR</sequence>
<dbReference type="GO" id="GO:0016787">
    <property type="term" value="F:hydrolase activity"/>
    <property type="evidence" value="ECO:0007669"/>
    <property type="project" value="UniProtKB-KW"/>
</dbReference>
<name>A0ABP8REU1_9PSEU</name>
<gene>
    <name evidence="2" type="ORF">GCM10023175_05080</name>
</gene>
<reference evidence="3" key="1">
    <citation type="journal article" date="2019" name="Int. J. Syst. Evol. Microbiol.">
        <title>The Global Catalogue of Microorganisms (GCM) 10K type strain sequencing project: providing services to taxonomists for standard genome sequencing and annotation.</title>
        <authorList>
            <consortium name="The Broad Institute Genomics Platform"/>
            <consortium name="The Broad Institute Genome Sequencing Center for Infectious Disease"/>
            <person name="Wu L."/>
            <person name="Ma J."/>
        </authorList>
    </citation>
    <scope>NUCLEOTIDE SEQUENCE [LARGE SCALE GENOMIC DNA]</scope>
    <source>
        <strain evidence="3">JCM 17906</strain>
    </source>
</reference>
<dbReference type="Proteomes" id="UP001501598">
    <property type="component" value="Unassembled WGS sequence"/>
</dbReference>
<dbReference type="PANTHER" id="PTHR43798:SF33">
    <property type="entry name" value="HYDROLASE, PUTATIVE (AFU_ORTHOLOGUE AFUA_2G14860)-RELATED"/>
    <property type="match status" value="1"/>
</dbReference>
<comment type="caution">
    <text evidence="2">The sequence shown here is derived from an EMBL/GenBank/DDBJ whole genome shotgun (WGS) entry which is preliminary data.</text>
</comment>
<proteinExistence type="predicted"/>